<dbReference type="Proteomes" id="UP000711996">
    <property type="component" value="Unassembled WGS sequence"/>
</dbReference>
<reference evidence="3" key="1">
    <citation type="submission" date="2019-06" db="EMBL/GenBank/DDBJ databases">
        <authorList>
            <person name="Gan P."/>
            <person name="Shirasu K."/>
        </authorList>
    </citation>
    <scope>NUCLEOTIDE SEQUENCE [LARGE SCALE GENOMIC DNA]</scope>
    <source>
        <strain evidence="3">CAD2</strain>
    </source>
</reference>
<feature type="region of interest" description="Disordered" evidence="1">
    <location>
        <begin position="1"/>
        <end position="23"/>
    </location>
</feature>
<feature type="domain" description="DUF7708" evidence="2">
    <location>
        <begin position="132"/>
        <end position="277"/>
    </location>
</feature>
<dbReference type="EMBL" id="QPMT01000012">
    <property type="protein sequence ID" value="KAF4860744.1"/>
    <property type="molecule type" value="Genomic_DNA"/>
</dbReference>
<keyword evidence="4" id="KW-1185">Reference proteome</keyword>
<name>A0A9P5EVX8_COLSI</name>
<dbReference type="InterPro" id="IPR056125">
    <property type="entry name" value="DUF7708"/>
</dbReference>
<organism evidence="3 4">
    <name type="scientific">Colletotrichum siamense</name>
    <name type="common">Anthracnose fungus</name>
    <dbReference type="NCBI Taxonomy" id="690259"/>
    <lineage>
        <taxon>Eukaryota</taxon>
        <taxon>Fungi</taxon>
        <taxon>Dikarya</taxon>
        <taxon>Ascomycota</taxon>
        <taxon>Pezizomycotina</taxon>
        <taxon>Sordariomycetes</taxon>
        <taxon>Hypocreomycetidae</taxon>
        <taxon>Glomerellales</taxon>
        <taxon>Glomerellaceae</taxon>
        <taxon>Colletotrichum</taxon>
        <taxon>Colletotrichum gloeosporioides species complex</taxon>
    </lineage>
</organism>
<proteinExistence type="predicted"/>
<evidence type="ECO:0000313" key="3">
    <source>
        <dbReference type="EMBL" id="KAF4860744.1"/>
    </source>
</evidence>
<sequence length="319" mass="36257">MNQLQHRSTSEPTDRSLPLDPRAHFLTGSGGTTVAPFLSPSSSSNLLSTGLVWGGDSNPYSRWYINSVHQQSFDPAKHAYDEAVRILRKELTTTERELIRLGEHNSIQDVKLALDKALEEYQKKAKGSKVRDWLGKCSSRVLYYGAVFDTFSQHHPEYVSLAWGAFKFLFIAVLNYEELLVEVSKAVSRIADVLPRTELHSLLYSTPRMQENVAQLYAKILEFSIKAIQFYKKGKLSHSIASIVKPFSLNFKPIIEEIRERSIRVDELAGALSKAEIRDLHVKVHGLSQSVAQLTEMMCKTSQSYLFKRNTSKCFKTRR</sequence>
<accession>A0A9P5EVX8</accession>
<dbReference type="AlphaFoldDB" id="A0A9P5EVX8"/>
<gene>
    <name evidence="3" type="ORF">CGCSCA2_v004977</name>
</gene>
<evidence type="ECO:0000259" key="2">
    <source>
        <dbReference type="Pfam" id="PF24809"/>
    </source>
</evidence>
<comment type="caution">
    <text evidence="3">The sequence shown here is derived from an EMBL/GenBank/DDBJ whole genome shotgun (WGS) entry which is preliminary data.</text>
</comment>
<dbReference type="Pfam" id="PF24809">
    <property type="entry name" value="DUF7708"/>
    <property type="match status" value="1"/>
</dbReference>
<protein>
    <recommendedName>
        <fullName evidence="2">DUF7708 domain-containing protein</fullName>
    </recommendedName>
</protein>
<dbReference type="OrthoDB" id="4835296at2759"/>
<evidence type="ECO:0000256" key="1">
    <source>
        <dbReference type="SAM" id="MobiDB-lite"/>
    </source>
</evidence>
<evidence type="ECO:0000313" key="4">
    <source>
        <dbReference type="Proteomes" id="UP000711996"/>
    </source>
</evidence>